<dbReference type="PANTHER" id="PTHR11587:SF2">
    <property type="entry name" value="ARGININOSUCCINATE SYNTHASE"/>
    <property type="match status" value="1"/>
</dbReference>
<proteinExistence type="predicted"/>
<comment type="pathway">
    <text evidence="2">Nitrogen metabolism; urea cycle; (N(omega)-L-arginino)succinate from L-aspartate and L-citrulline: step 1/1.</text>
</comment>
<dbReference type="GO" id="GO:0004055">
    <property type="term" value="F:argininosuccinate synthase activity"/>
    <property type="evidence" value="ECO:0007669"/>
    <property type="project" value="UniProtKB-EC"/>
</dbReference>
<evidence type="ECO:0000313" key="11">
    <source>
        <dbReference type="EMBL" id="RZC40282.1"/>
    </source>
</evidence>
<dbReference type="Pfam" id="PF00764">
    <property type="entry name" value="Arginosuc_synth"/>
    <property type="match status" value="1"/>
</dbReference>
<evidence type="ECO:0000313" key="12">
    <source>
        <dbReference type="Proteomes" id="UP000292052"/>
    </source>
</evidence>
<evidence type="ECO:0000256" key="7">
    <source>
        <dbReference type="ARBA" id="ARBA00022741"/>
    </source>
</evidence>
<dbReference type="OrthoDB" id="1688907at2759"/>
<evidence type="ECO:0000256" key="3">
    <source>
        <dbReference type="ARBA" id="ARBA00012286"/>
    </source>
</evidence>
<dbReference type="UniPathway" id="UPA00158">
    <property type="reaction ID" value="UER00272"/>
</dbReference>
<dbReference type="PROSITE" id="PS00565">
    <property type="entry name" value="ARGININOSUCCIN_SYN_2"/>
    <property type="match status" value="1"/>
</dbReference>
<dbReference type="Gene3D" id="3.90.1260.10">
    <property type="entry name" value="Argininosuccinate synthetase, chain A, domain 2"/>
    <property type="match status" value="1"/>
</dbReference>
<keyword evidence="4" id="KW-0055">Arginine biosynthesis</keyword>
<feature type="domain" description="Arginosuccinate synthase C-terminal" evidence="10">
    <location>
        <begin position="116"/>
        <end position="146"/>
    </location>
</feature>
<dbReference type="SUPFAM" id="SSF52402">
    <property type="entry name" value="Adenine nucleotide alpha hydrolases-like"/>
    <property type="match status" value="1"/>
</dbReference>
<dbReference type="Pfam" id="PF20979">
    <property type="entry name" value="Arginosuc_syn_C"/>
    <property type="match status" value="1"/>
</dbReference>
<dbReference type="AlphaFoldDB" id="A0A482W568"/>
<comment type="caution">
    <text evidence="11">The sequence shown here is derived from an EMBL/GenBank/DDBJ whole genome shotgun (WGS) entry which is preliminary data.</text>
</comment>
<dbReference type="UniPathway" id="UPA00068">
    <property type="reaction ID" value="UER00113"/>
</dbReference>
<dbReference type="InterPro" id="IPR048268">
    <property type="entry name" value="Arginosuc_syn_C"/>
</dbReference>
<dbReference type="GO" id="GO:0005524">
    <property type="term" value="F:ATP binding"/>
    <property type="evidence" value="ECO:0007669"/>
    <property type="project" value="UniProtKB-KW"/>
</dbReference>
<gene>
    <name evidence="11" type="ORF">BDFB_014771</name>
</gene>
<evidence type="ECO:0000256" key="5">
    <source>
        <dbReference type="ARBA" id="ARBA00022598"/>
    </source>
</evidence>
<reference evidence="11 12" key="1">
    <citation type="submission" date="2017-03" db="EMBL/GenBank/DDBJ databases">
        <title>Genome of the blue death feigning beetle - Asbolus verrucosus.</title>
        <authorList>
            <person name="Rider S.D."/>
        </authorList>
    </citation>
    <scope>NUCLEOTIDE SEQUENCE [LARGE SCALE GENOMIC DNA]</scope>
    <source>
        <strain evidence="11">Butters</strain>
        <tissue evidence="11">Head and leg muscle</tissue>
    </source>
</reference>
<sequence length="146" mass="16631">ALIKHAKENGAQFISHGATGKGNDQVRFELSCYSLWPEVKVSFHRPFQITSKTFIIQIIAPWRIKEFTERFQGRQDLLKYASSNKIPVSVTPKAPWSMDANLMHIMITQDAEVYENPLDIFTFLNKIGGIHGVGRIDIVENRFIGL</sequence>
<feature type="domain" description="Arginosuccinate synthase-like N-terminal" evidence="9">
    <location>
        <begin position="2"/>
        <end position="41"/>
    </location>
</feature>
<dbReference type="EMBL" id="QDEB01027325">
    <property type="protein sequence ID" value="RZC40282.1"/>
    <property type="molecule type" value="Genomic_DNA"/>
</dbReference>
<feature type="non-terminal residue" evidence="11">
    <location>
        <position position="1"/>
    </location>
</feature>
<dbReference type="SUPFAM" id="SSF69864">
    <property type="entry name" value="Argininosuccinate synthetase, C-terminal domain"/>
    <property type="match status" value="1"/>
</dbReference>
<comment type="pathway">
    <text evidence="1">Amino-acid biosynthesis; L-arginine biosynthesis; L-arginine from L-ornithine and carbamoyl phosphate: step 2/3.</text>
</comment>
<feature type="non-terminal residue" evidence="11">
    <location>
        <position position="146"/>
    </location>
</feature>
<name>A0A482W568_ASBVE</name>
<dbReference type="InterPro" id="IPR014729">
    <property type="entry name" value="Rossmann-like_a/b/a_fold"/>
</dbReference>
<evidence type="ECO:0000256" key="8">
    <source>
        <dbReference type="ARBA" id="ARBA00022840"/>
    </source>
</evidence>
<dbReference type="GO" id="GO:0000053">
    <property type="term" value="P:argininosuccinate metabolic process"/>
    <property type="evidence" value="ECO:0007669"/>
    <property type="project" value="TreeGrafter"/>
</dbReference>
<dbReference type="EC" id="6.3.4.5" evidence="3"/>
<evidence type="ECO:0000259" key="10">
    <source>
        <dbReference type="Pfam" id="PF20979"/>
    </source>
</evidence>
<dbReference type="STRING" id="1661398.A0A482W568"/>
<accession>A0A482W568</accession>
<dbReference type="InterPro" id="IPR001518">
    <property type="entry name" value="Arginosuc_synth"/>
</dbReference>
<dbReference type="GO" id="GO:0006526">
    <property type="term" value="P:L-arginine biosynthetic process"/>
    <property type="evidence" value="ECO:0007669"/>
    <property type="project" value="UniProtKB-UniPathway"/>
</dbReference>
<evidence type="ECO:0000256" key="4">
    <source>
        <dbReference type="ARBA" id="ARBA00022571"/>
    </source>
</evidence>
<protein>
    <recommendedName>
        <fullName evidence="3">argininosuccinate synthase</fullName>
        <ecNumber evidence="3">6.3.4.5</ecNumber>
    </recommendedName>
</protein>
<dbReference type="PANTHER" id="PTHR11587">
    <property type="entry name" value="ARGININOSUCCINATE SYNTHASE"/>
    <property type="match status" value="1"/>
</dbReference>
<dbReference type="Gene3D" id="3.40.50.620">
    <property type="entry name" value="HUPs"/>
    <property type="match status" value="1"/>
</dbReference>
<dbReference type="InterPro" id="IPR018223">
    <property type="entry name" value="Arginosuc_synth_CS"/>
</dbReference>
<evidence type="ECO:0000256" key="1">
    <source>
        <dbReference type="ARBA" id="ARBA00004967"/>
    </source>
</evidence>
<keyword evidence="12" id="KW-1185">Reference proteome</keyword>
<evidence type="ECO:0000259" key="9">
    <source>
        <dbReference type="Pfam" id="PF00764"/>
    </source>
</evidence>
<dbReference type="GO" id="GO:0005737">
    <property type="term" value="C:cytoplasm"/>
    <property type="evidence" value="ECO:0007669"/>
    <property type="project" value="TreeGrafter"/>
</dbReference>
<dbReference type="InterPro" id="IPR048267">
    <property type="entry name" value="Arginosuc_syn_N"/>
</dbReference>
<keyword evidence="7" id="KW-0547">Nucleotide-binding</keyword>
<keyword evidence="8" id="KW-0067">ATP-binding</keyword>
<evidence type="ECO:0000256" key="2">
    <source>
        <dbReference type="ARBA" id="ARBA00005154"/>
    </source>
</evidence>
<dbReference type="GO" id="GO:0000050">
    <property type="term" value="P:urea cycle"/>
    <property type="evidence" value="ECO:0007669"/>
    <property type="project" value="UniProtKB-UniPathway"/>
</dbReference>
<dbReference type="Proteomes" id="UP000292052">
    <property type="component" value="Unassembled WGS sequence"/>
</dbReference>
<evidence type="ECO:0000256" key="6">
    <source>
        <dbReference type="ARBA" id="ARBA00022605"/>
    </source>
</evidence>
<keyword evidence="5" id="KW-0436">Ligase</keyword>
<organism evidence="11 12">
    <name type="scientific">Asbolus verrucosus</name>
    <name type="common">Desert ironclad beetle</name>
    <dbReference type="NCBI Taxonomy" id="1661398"/>
    <lineage>
        <taxon>Eukaryota</taxon>
        <taxon>Metazoa</taxon>
        <taxon>Ecdysozoa</taxon>
        <taxon>Arthropoda</taxon>
        <taxon>Hexapoda</taxon>
        <taxon>Insecta</taxon>
        <taxon>Pterygota</taxon>
        <taxon>Neoptera</taxon>
        <taxon>Endopterygota</taxon>
        <taxon>Coleoptera</taxon>
        <taxon>Polyphaga</taxon>
        <taxon>Cucujiformia</taxon>
        <taxon>Tenebrionidae</taxon>
        <taxon>Pimeliinae</taxon>
        <taxon>Asbolus</taxon>
    </lineage>
</organism>
<keyword evidence="6" id="KW-0028">Amino-acid biosynthesis</keyword>
<dbReference type="InterPro" id="IPR024074">
    <property type="entry name" value="AS_cat/multimer_dom_body"/>
</dbReference>